<evidence type="ECO:0000259" key="9">
    <source>
        <dbReference type="PROSITE" id="PS51650"/>
    </source>
</evidence>
<organism evidence="11 12">
    <name type="scientific">Anaeramoeba flamelloides</name>
    <dbReference type="NCBI Taxonomy" id="1746091"/>
    <lineage>
        <taxon>Eukaryota</taxon>
        <taxon>Metamonada</taxon>
        <taxon>Anaeramoebidae</taxon>
        <taxon>Anaeramoeba</taxon>
    </lineage>
</organism>
<evidence type="ECO:0000313" key="11">
    <source>
        <dbReference type="EMBL" id="KAJ6252462.1"/>
    </source>
</evidence>
<dbReference type="InterPro" id="IPR036028">
    <property type="entry name" value="SH3-like_dom_sf"/>
</dbReference>
<dbReference type="InterPro" id="IPR027357">
    <property type="entry name" value="DOCKER_dom"/>
</dbReference>
<dbReference type="Pfam" id="PF16172">
    <property type="entry name" value="DOCK_N"/>
    <property type="match status" value="1"/>
</dbReference>
<feature type="domain" description="C2 DOCK-type" evidence="9">
    <location>
        <begin position="399"/>
        <end position="560"/>
    </location>
</feature>
<evidence type="ECO:0000256" key="6">
    <source>
        <dbReference type="SAM" id="Coils"/>
    </source>
</evidence>
<gene>
    <name evidence="11" type="ORF">M0813_14140</name>
</gene>
<dbReference type="InterPro" id="IPR032376">
    <property type="entry name" value="DOCK_N"/>
</dbReference>
<dbReference type="InterPro" id="IPR046773">
    <property type="entry name" value="DOCKER_Lobe_C"/>
</dbReference>
<feature type="domain" description="SH3" evidence="8">
    <location>
        <begin position="7"/>
        <end position="67"/>
    </location>
</feature>
<feature type="region of interest" description="Disordered" evidence="7">
    <location>
        <begin position="1118"/>
        <end position="1140"/>
    </location>
</feature>
<comment type="subcellular location">
    <subcellularLocation>
        <location evidence="1">Cytoplasm</location>
    </subcellularLocation>
</comment>
<dbReference type="Gene3D" id="2.60.40.150">
    <property type="entry name" value="C2 domain"/>
    <property type="match status" value="1"/>
</dbReference>
<keyword evidence="2 4" id="KW-0728">SH3 domain</keyword>
<evidence type="ECO:0000256" key="7">
    <source>
        <dbReference type="SAM" id="MobiDB-lite"/>
    </source>
</evidence>
<feature type="region of interest" description="Disordered" evidence="7">
    <location>
        <begin position="1599"/>
        <end position="1625"/>
    </location>
</feature>
<comment type="similarity">
    <text evidence="5">Belongs to the DOCK family.</text>
</comment>
<dbReference type="InterPro" id="IPR001452">
    <property type="entry name" value="SH3_domain"/>
</dbReference>
<feature type="compositionally biased region" description="Basic and acidic residues" evidence="7">
    <location>
        <begin position="1118"/>
        <end position="1127"/>
    </location>
</feature>
<keyword evidence="3" id="KW-0963">Cytoplasm</keyword>
<evidence type="ECO:0000256" key="4">
    <source>
        <dbReference type="PROSITE-ProRule" id="PRU00192"/>
    </source>
</evidence>
<dbReference type="Pfam" id="PF14429">
    <property type="entry name" value="DOCK-C2"/>
    <property type="match status" value="1"/>
</dbReference>
<dbReference type="SMART" id="SM00326">
    <property type="entry name" value="SH3"/>
    <property type="match status" value="1"/>
</dbReference>
<feature type="coiled-coil region" evidence="6">
    <location>
        <begin position="1700"/>
        <end position="1727"/>
    </location>
</feature>
<dbReference type="EMBL" id="JAOAOG010000044">
    <property type="protein sequence ID" value="KAJ6252462.1"/>
    <property type="molecule type" value="Genomic_DNA"/>
</dbReference>
<evidence type="ECO:0000256" key="2">
    <source>
        <dbReference type="ARBA" id="ARBA00022443"/>
    </source>
</evidence>
<dbReference type="InterPro" id="IPR027007">
    <property type="entry name" value="C2_DOCK-type_domain"/>
</dbReference>
<dbReference type="PANTHER" id="PTHR45653">
    <property type="entry name" value="DEDICATOR OF CYTOKINESIS"/>
    <property type="match status" value="1"/>
</dbReference>
<dbReference type="Gene3D" id="1.20.58.740">
    <property type="match status" value="1"/>
</dbReference>
<dbReference type="CDD" id="cd11684">
    <property type="entry name" value="DHR2_DOCK"/>
    <property type="match status" value="1"/>
</dbReference>
<feature type="region of interest" description="Disordered" evidence="7">
    <location>
        <begin position="945"/>
        <end position="965"/>
    </location>
</feature>
<proteinExistence type="inferred from homology"/>
<comment type="caution">
    <text evidence="11">The sequence shown here is derived from an EMBL/GenBank/DDBJ whole genome shotgun (WGS) entry which is preliminary data.</text>
</comment>
<evidence type="ECO:0000256" key="3">
    <source>
        <dbReference type="ARBA" id="ARBA00022490"/>
    </source>
</evidence>
<dbReference type="InterPro" id="IPR043162">
    <property type="entry name" value="DOCK_C_lobe_C"/>
</dbReference>
<reference evidence="11" key="1">
    <citation type="submission" date="2022-08" db="EMBL/GenBank/DDBJ databases">
        <title>Novel sulfate-reducing endosymbionts in the free-living metamonad Anaeramoeba.</title>
        <authorList>
            <person name="Jerlstrom-Hultqvist J."/>
            <person name="Cepicka I."/>
            <person name="Gallot-Lavallee L."/>
            <person name="Salas-Leiva D."/>
            <person name="Curtis B.A."/>
            <person name="Zahonova K."/>
            <person name="Pipaliya S."/>
            <person name="Dacks J."/>
            <person name="Roger A.J."/>
        </authorList>
    </citation>
    <scope>NUCLEOTIDE SEQUENCE</scope>
    <source>
        <strain evidence="11">Schooner1</strain>
    </source>
</reference>
<dbReference type="PROSITE" id="PS51650">
    <property type="entry name" value="C2_DOCK"/>
    <property type="match status" value="1"/>
</dbReference>
<evidence type="ECO:0000259" key="10">
    <source>
        <dbReference type="PROSITE" id="PS51651"/>
    </source>
</evidence>
<sequence length="1826" mass="215195">MTNIWQSVSKKGYALYNFKSGGKYQMSLTSGERVSITEETAGWFRGKSLATSKIGIFPSNFIQVFSKTKNNENKKTYEQEELLSEIESVLIGWRYLLKELLFSKNVIDHLFLQGKITQLLTFRNSILKGQNISKKLAPIRKSIDQTSKKFKQIPLRIPSGNQMTENNSEVLDIHKQYGGVNIIEKKKKKVAIKMLKTSQLHFSFEVCILSINEQIELNFCLYDNTKNEVITENFIILLNKELTPVNTNPLDLETIFSNLEKEDKTDLWLICRIVKRAPLSESKENKKVKRYRRPFGCGVVKLDFDQEGGLINPGGEEESNEFQLTVCLTQQEALYANLPRMMIQKDQRAEINQANRIIISLKHYQQSLKELLLMERKYNNLTTSKKLELPSLILPNYFRDDFYLYLEKGEFPSSKNKNVMVVISIREPENKNKEDCIYTEPSRGLNSEWNSLVYYHNSTPVWNENCKFQLTNEQMKNDYIFVQVYDISSKKQDKKLLCFGSIKIEQNDSIISDELISLQMYKKKNMSITLNPNENCTQIKDSVKFKVILKSNVNTQNKSLNDLFRYQPFDKDSLSNKRKREENLKKIQQMTFVNSDFMQIYYEKIFDKLIPILNIENEEISNASFEAITRIISKLLLSRAIDYKPILTNYIRNTFSISKYKDEKGELIEEKKQYIESLCNSHLYLMKYLNNYLKNVVDIKLKDIIHSILKGFAIILKFIIHSRLLDDSIIKNNINQKKIKKKKKLQFKLSRAKKNQEFQNELLNVLTTFSQIMQLSKPQHITRTQSISVLRYYETYLELPKVFNANYVAQFINRSLKLIIRGQKIVDDEKMKILLNLSLSRLIKAEPYRKEIIPYLFQEIIDCYSVSVEELDNCVNILGNILMATKKGENLSKQFPELYKTILGSEYSNFWRNTVYFNKSSNIDKKNLLNNNLFNNLNFNQLMNANQNNNKNINNNNNNNNNNNINNEKKRKKNKEQIIDQLAPLSFLLIKMFNHNLHRINQIINSSIEVKSDFLVMEGIDEIYNSQKILKEKEEQINAQLDLNVKKLRNYNKLLDELNDSEINNKILNEFKEEYSLRKNIQCKIISTFLSFFKIVERKQFYKLLKLMSNVNDDDDHHLNDKNNRYNDDDDYDNSSSSSKKSKIKNTFIYILQFFQNLIKKENYSNKWGELIWTKFSIILKFLDESFLILRSHYSGSQYNRDLWYNFFQTLILFVKNPILQIEEETIKSKFSNCIYRSGDLRTDVAEILRRSWYLLGLHQKEFISDFSKEFLFFILLPNERIRQIGFELYYSTVLTEFRQNSKFKFVIQAVIAILDKCFRINKFNTFQDIFFDSIINKFEVEDKNIFFGKSIEFLEDSYKTIDLIQRLNQYQEIPQFEEEKTSLLLQLFDHLRKHNRFGMLFRYIHKLFEFNVKLENFTEAANTLLLYSDMLNWNEKDIFQRAELGYPKETTVSRKCRILKRAILYFEKGKSYEKAIELIKILENYYENVNYDYSSLVQITKWKVRLLSSIVNNPRVFSNYYRVGFFGKGFNSPKYIDIYNKTFVYKGQLLEQLTTFVQTIKTKFPNATIGPDEPNEEKLETIEQYIQIAKVDPTKMEDYYSSTGTPSTSSSSSSSSSTITGNGGSGDKIHLPEYIKQFQNNYDLNIFVYLKPFFKGKDKKNEFKSLWIRKDYYILNRSFPSTNRRIEIKEHKIIELSPIQNAIGSLETKNNELKEFNNKFGTLKETNVNPFTMALNGVIDAAVNGGVFKYIDAFFVEEYLQQNPKHTPLVEKLRGLLKEQLQLLETGLRIHEKIVTTDMIQLHEKLTEFFEKMKTLLNPIFITKN</sequence>
<protein>
    <submittedName>
        <fullName evidence="11">Dedicator of cytokinesis</fullName>
    </submittedName>
</protein>
<dbReference type="InterPro" id="IPR056372">
    <property type="entry name" value="TPR_DOCK"/>
</dbReference>
<dbReference type="Proteomes" id="UP001150062">
    <property type="component" value="Unassembled WGS sequence"/>
</dbReference>
<evidence type="ECO:0000313" key="12">
    <source>
        <dbReference type="Proteomes" id="UP001150062"/>
    </source>
</evidence>
<dbReference type="PROSITE" id="PS51651">
    <property type="entry name" value="DOCKER"/>
    <property type="match status" value="1"/>
</dbReference>
<evidence type="ECO:0000256" key="5">
    <source>
        <dbReference type="PROSITE-ProRule" id="PRU00983"/>
    </source>
</evidence>
<dbReference type="Pfam" id="PF20421">
    <property type="entry name" value="DHR-2_Lobe_C"/>
    <property type="match status" value="1"/>
</dbReference>
<name>A0ABQ8Z6Y1_9EUKA</name>
<dbReference type="SUPFAM" id="SSF50044">
    <property type="entry name" value="SH3-domain"/>
    <property type="match status" value="1"/>
</dbReference>
<dbReference type="InterPro" id="IPR046770">
    <property type="entry name" value="DOCKER_Lobe_B"/>
</dbReference>
<feature type="domain" description="DOCKER" evidence="10">
    <location>
        <begin position="1392"/>
        <end position="1826"/>
    </location>
</feature>
<keyword evidence="12" id="KW-1185">Reference proteome</keyword>
<dbReference type="Pfam" id="PF00018">
    <property type="entry name" value="SH3_1"/>
    <property type="match status" value="1"/>
</dbReference>
<dbReference type="Gene3D" id="2.30.30.40">
    <property type="entry name" value="SH3 Domains"/>
    <property type="match status" value="1"/>
</dbReference>
<keyword evidence="6" id="KW-0175">Coiled coil</keyword>
<dbReference type="PANTHER" id="PTHR45653:SF10">
    <property type="entry name" value="MYOBLAST CITY, ISOFORM B"/>
    <property type="match status" value="1"/>
</dbReference>
<dbReference type="Gene3D" id="1.25.40.410">
    <property type="match status" value="1"/>
</dbReference>
<feature type="compositionally biased region" description="Low complexity" evidence="7">
    <location>
        <begin position="1602"/>
        <end position="1621"/>
    </location>
</feature>
<dbReference type="InterPro" id="IPR043161">
    <property type="entry name" value="DOCK_C_lobe_A"/>
</dbReference>
<dbReference type="Pfam" id="PF20422">
    <property type="entry name" value="DHR-2_Lobe_B"/>
    <property type="match status" value="1"/>
</dbReference>
<dbReference type="InterPro" id="IPR035892">
    <property type="entry name" value="C2_domain_sf"/>
</dbReference>
<dbReference type="SUPFAM" id="SSF49562">
    <property type="entry name" value="C2 domain (Calcium/lipid-binding domain, CaLB)"/>
    <property type="match status" value="1"/>
</dbReference>
<dbReference type="PROSITE" id="PS50002">
    <property type="entry name" value="SH3"/>
    <property type="match status" value="1"/>
</dbReference>
<accession>A0ABQ8Z6Y1</accession>
<evidence type="ECO:0000256" key="1">
    <source>
        <dbReference type="ARBA" id="ARBA00004496"/>
    </source>
</evidence>
<dbReference type="Pfam" id="PF23554">
    <property type="entry name" value="TPR_DOCK"/>
    <property type="match status" value="2"/>
</dbReference>
<dbReference type="InterPro" id="IPR026791">
    <property type="entry name" value="DOCK"/>
</dbReference>
<evidence type="ECO:0000259" key="8">
    <source>
        <dbReference type="PROSITE" id="PS50002"/>
    </source>
</evidence>